<evidence type="ECO:0000256" key="14">
    <source>
        <dbReference type="ARBA" id="ARBA00022909"/>
    </source>
</evidence>
<dbReference type="GO" id="GO:0046656">
    <property type="term" value="P:folic acid biosynthetic process"/>
    <property type="evidence" value="ECO:0007669"/>
    <property type="project" value="UniProtKB-KW"/>
</dbReference>
<dbReference type="FunFam" id="3.40.1190.10:FF:000004">
    <property type="entry name" value="Dihydrofolate synthase/folylpolyglutamate synthase"/>
    <property type="match status" value="1"/>
</dbReference>
<dbReference type="GO" id="GO:0046872">
    <property type="term" value="F:metal ion binding"/>
    <property type="evidence" value="ECO:0007669"/>
    <property type="project" value="UniProtKB-KW"/>
</dbReference>
<dbReference type="InterPro" id="IPR018109">
    <property type="entry name" value="Folylpolyglutamate_synth_CS"/>
</dbReference>
<dbReference type="Gene3D" id="3.90.190.20">
    <property type="entry name" value="Mur ligase, C-terminal domain"/>
    <property type="match status" value="1"/>
</dbReference>
<name>A0A329R6B9_9ACTN</name>
<dbReference type="PANTHER" id="PTHR11136:SF0">
    <property type="entry name" value="DIHYDROFOLATE SYNTHETASE-RELATED"/>
    <property type="match status" value="1"/>
</dbReference>
<evidence type="ECO:0000256" key="1">
    <source>
        <dbReference type="ARBA" id="ARBA00001946"/>
    </source>
</evidence>
<accession>A0A329R6B9</accession>
<evidence type="ECO:0000256" key="2">
    <source>
        <dbReference type="ARBA" id="ARBA00004799"/>
    </source>
</evidence>
<proteinExistence type="inferred from homology"/>
<dbReference type="AlphaFoldDB" id="A0A329R6B9"/>
<dbReference type="Proteomes" id="UP000250462">
    <property type="component" value="Unassembled WGS sequence"/>
</dbReference>
<evidence type="ECO:0000256" key="18">
    <source>
        <dbReference type="PIRNR" id="PIRNR001563"/>
    </source>
</evidence>
<dbReference type="GO" id="GO:0004326">
    <property type="term" value="F:tetrahydrofolylpolyglutamate synthase activity"/>
    <property type="evidence" value="ECO:0007669"/>
    <property type="project" value="UniProtKB-EC"/>
</dbReference>
<evidence type="ECO:0000256" key="9">
    <source>
        <dbReference type="ARBA" id="ARBA00022598"/>
    </source>
</evidence>
<dbReference type="EC" id="6.3.2.12" evidence="6"/>
<comment type="subunit">
    <text evidence="5">Monomer.</text>
</comment>
<comment type="caution">
    <text evidence="21">The sequence shown here is derived from an EMBL/GenBank/DDBJ whole genome shotgun (WGS) entry which is preliminary data.</text>
</comment>
<dbReference type="InterPro" id="IPR036615">
    <property type="entry name" value="Mur_ligase_C_dom_sf"/>
</dbReference>
<dbReference type="SUPFAM" id="SSF53244">
    <property type="entry name" value="MurD-like peptide ligases, peptide-binding domain"/>
    <property type="match status" value="1"/>
</dbReference>
<evidence type="ECO:0000259" key="19">
    <source>
        <dbReference type="Pfam" id="PF02875"/>
    </source>
</evidence>
<evidence type="ECO:0000256" key="5">
    <source>
        <dbReference type="ARBA" id="ARBA00011245"/>
    </source>
</evidence>
<evidence type="ECO:0000256" key="15">
    <source>
        <dbReference type="ARBA" id="ARBA00030592"/>
    </source>
</evidence>
<evidence type="ECO:0000259" key="20">
    <source>
        <dbReference type="Pfam" id="PF08245"/>
    </source>
</evidence>
<comment type="cofactor">
    <cofactor evidence="1">
        <name>Mg(2+)</name>
        <dbReference type="ChEBI" id="CHEBI:18420"/>
    </cofactor>
</comment>
<evidence type="ECO:0000256" key="11">
    <source>
        <dbReference type="ARBA" id="ARBA00022741"/>
    </source>
</evidence>
<evidence type="ECO:0000313" key="21">
    <source>
        <dbReference type="EMBL" id="RAW18558.1"/>
    </source>
</evidence>
<sequence>MSTPDFEVVQDLLRQRWPESKLDPTLERIRDLVDVLGSPQRVFSTIHLAGTNGKTSTARMIDELLRELNLRTGRFTSPHLQSVTERIVIDGEPVSEERFAEIYAEVEPFLDLVDAKRDIPLSFFEVLVAMAYAAFADTPVEVAVVETGMGGAWDATNVVDGVVSVLTPIGMDHVDYLGDTPEEIAGEKAGIIKPGSFAVLGAQSQPVAEVLLERVAEVGATVARAGLEFGVRSREVAVGGQMLQLQGLTGQYDDVFIPLHGAYQADNAALALAAVEALVGGGREGLDSDGVQAAFSRVSSPGRMEPLRRGPIVLADAAHNAAGAQALAAALTEEFSATAMVAVVAILEGKDVEGILAALEPVVREVVVTVNSSPRCLPADRVVPVAINVFGEQRVHQVTPLPEAIAAGLTLAERAEMFGGHGVIVTGSVVTAGDARMVTGSEQAT</sequence>
<dbReference type="InterPro" id="IPR036565">
    <property type="entry name" value="Mur-like_cat_sf"/>
</dbReference>
<dbReference type="Pfam" id="PF02875">
    <property type="entry name" value="Mur_ligase_C"/>
    <property type="match status" value="1"/>
</dbReference>
<dbReference type="EMBL" id="QMIG01000001">
    <property type="protein sequence ID" value="RAW18558.1"/>
    <property type="molecule type" value="Genomic_DNA"/>
</dbReference>
<evidence type="ECO:0000256" key="13">
    <source>
        <dbReference type="ARBA" id="ARBA00022842"/>
    </source>
</evidence>
<keyword evidence="22" id="KW-1185">Reference proteome</keyword>
<keyword evidence="12 18" id="KW-0067">ATP-binding</keyword>
<comment type="catalytic activity">
    <reaction evidence="16">
        <text>(6S)-5,6,7,8-tetrahydrofolyl-(gamma-L-Glu)(n) + L-glutamate + ATP = (6S)-5,6,7,8-tetrahydrofolyl-(gamma-L-Glu)(n+1) + ADP + phosphate + H(+)</text>
        <dbReference type="Rhea" id="RHEA:10580"/>
        <dbReference type="Rhea" id="RHEA-COMP:14738"/>
        <dbReference type="Rhea" id="RHEA-COMP:14740"/>
        <dbReference type="ChEBI" id="CHEBI:15378"/>
        <dbReference type="ChEBI" id="CHEBI:29985"/>
        <dbReference type="ChEBI" id="CHEBI:30616"/>
        <dbReference type="ChEBI" id="CHEBI:43474"/>
        <dbReference type="ChEBI" id="CHEBI:141005"/>
        <dbReference type="ChEBI" id="CHEBI:456216"/>
        <dbReference type="EC" id="6.3.2.17"/>
    </reaction>
</comment>
<gene>
    <name evidence="21" type="ORF">DPM12_00205</name>
</gene>
<dbReference type="GO" id="GO:0005737">
    <property type="term" value="C:cytoplasm"/>
    <property type="evidence" value="ECO:0007669"/>
    <property type="project" value="TreeGrafter"/>
</dbReference>
<evidence type="ECO:0000256" key="4">
    <source>
        <dbReference type="ARBA" id="ARBA00008276"/>
    </source>
</evidence>
<keyword evidence="14" id="KW-0289">Folate biosynthesis</keyword>
<feature type="domain" description="Mur ligase C-terminal" evidence="19">
    <location>
        <begin position="302"/>
        <end position="428"/>
    </location>
</feature>
<keyword evidence="9 18" id="KW-0436">Ligase</keyword>
<organism evidence="21 22">
    <name type="scientific">Phytoactinopolyspora halophila</name>
    <dbReference type="NCBI Taxonomy" id="1981511"/>
    <lineage>
        <taxon>Bacteria</taxon>
        <taxon>Bacillati</taxon>
        <taxon>Actinomycetota</taxon>
        <taxon>Actinomycetes</taxon>
        <taxon>Jiangellales</taxon>
        <taxon>Jiangellaceae</taxon>
        <taxon>Phytoactinopolyspora</taxon>
    </lineage>
</organism>
<dbReference type="NCBIfam" id="TIGR01499">
    <property type="entry name" value="folC"/>
    <property type="match status" value="1"/>
</dbReference>
<evidence type="ECO:0000256" key="16">
    <source>
        <dbReference type="ARBA" id="ARBA00047493"/>
    </source>
</evidence>
<keyword evidence="11 18" id="KW-0547">Nucleotide-binding</keyword>
<comment type="pathway">
    <text evidence="3">Cofactor biosynthesis; tetrahydrofolylpolyglutamate biosynthesis.</text>
</comment>
<dbReference type="RefSeq" id="WP_112256102.1">
    <property type="nucleotide sequence ID" value="NZ_QMIG01000001.1"/>
</dbReference>
<evidence type="ECO:0000256" key="8">
    <source>
        <dbReference type="ARBA" id="ARBA00019357"/>
    </source>
</evidence>
<evidence type="ECO:0000256" key="12">
    <source>
        <dbReference type="ARBA" id="ARBA00022840"/>
    </source>
</evidence>
<dbReference type="InterPro" id="IPR004101">
    <property type="entry name" value="Mur_ligase_C"/>
</dbReference>
<evidence type="ECO:0000313" key="22">
    <source>
        <dbReference type="Proteomes" id="UP000250462"/>
    </source>
</evidence>
<keyword evidence="13" id="KW-0460">Magnesium</keyword>
<dbReference type="GO" id="GO:0008841">
    <property type="term" value="F:dihydrofolate synthase activity"/>
    <property type="evidence" value="ECO:0007669"/>
    <property type="project" value="UniProtKB-EC"/>
</dbReference>
<comment type="catalytic activity">
    <reaction evidence="17">
        <text>7,8-dihydropteroate + L-glutamate + ATP = 7,8-dihydrofolate + ADP + phosphate + H(+)</text>
        <dbReference type="Rhea" id="RHEA:23584"/>
        <dbReference type="ChEBI" id="CHEBI:15378"/>
        <dbReference type="ChEBI" id="CHEBI:17839"/>
        <dbReference type="ChEBI" id="CHEBI:29985"/>
        <dbReference type="ChEBI" id="CHEBI:30616"/>
        <dbReference type="ChEBI" id="CHEBI:43474"/>
        <dbReference type="ChEBI" id="CHEBI:57451"/>
        <dbReference type="ChEBI" id="CHEBI:456216"/>
        <dbReference type="EC" id="6.3.2.12"/>
    </reaction>
</comment>
<dbReference type="Gene3D" id="3.40.1190.10">
    <property type="entry name" value="Mur-like, catalytic domain"/>
    <property type="match status" value="1"/>
</dbReference>
<dbReference type="PIRSF" id="PIRSF001563">
    <property type="entry name" value="Folylpolyglu_synth"/>
    <property type="match status" value="1"/>
</dbReference>
<dbReference type="InterPro" id="IPR001645">
    <property type="entry name" value="Folylpolyglutamate_synth"/>
</dbReference>
<evidence type="ECO:0000256" key="7">
    <source>
        <dbReference type="ARBA" id="ARBA00013025"/>
    </source>
</evidence>
<keyword evidence="10" id="KW-0479">Metal-binding</keyword>
<dbReference type="EC" id="6.3.2.17" evidence="7"/>
<dbReference type="PANTHER" id="PTHR11136">
    <property type="entry name" value="FOLYLPOLYGLUTAMATE SYNTHASE-RELATED"/>
    <property type="match status" value="1"/>
</dbReference>
<reference evidence="21 22" key="1">
    <citation type="submission" date="2018-06" db="EMBL/GenBank/DDBJ databases">
        <title>Phytoactinopolyspora halophila sp. nov., a novel halophilic actinomycete isolated from a saline soil in China.</title>
        <authorList>
            <person name="Tang S.-K."/>
        </authorList>
    </citation>
    <scope>NUCLEOTIDE SEQUENCE [LARGE SCALE GENOMIC DNA]</scope>
    <source>
        <strain evidence="21 22">YIM 96934</strain>
    </source>
</reference>
<dbReference type="SUPFAM" id="SSF53623">
    <property type="entry name" value="MurD-like peptide ligases, catalytic domain"/>
    <property type="match status" value="1"/>
</dbReference>
<dbReference type="PROSITE" id="PS01012">
    <property type="entry name" value="FOLYLPOLYGLU_SYNT_2"/>
    <property type="match status" value="1"/>
</dbReference>
<dbReference type="Pfam" id="PF08245">
    <property type="entry name" value="Mur_ligase_M"/>
    <property type="match status" value="1"/>
</dbReference>
<feature type="domain" description="Mur ligase central" evidence="20">
    <location>
        <begin position="132"/>
        <end position="275"/>
    </location>
</feature>
<evidence type="ECO:0000256" key="10">
    <source>
        <dbReference type="ARBA" id="ARBA00022723"/>
    </source>
</evidence>
<dbReference type="GO" id="GO:0005524">
    <property type="term" value="F:ATP binding"/>
    <property type="evidence" value="ECO:0007669"/>
    <property type="project" value="UniProtKB-KW"/>
</dbReference>
<comment type="similarity">
    <text evidence="4 18">Belongs to the folylpolyglutamate synthase family.</text>
</comment>
<evidence type="ECO:0000256" key="3">
    <source>
        <dbReference type="ARBA" id="ARBA00005150"/>
    </source>
</evidence>
<evidence type="ECO:0000256" key="17">
    <source>
        <dbReference type="ARBA" id="ARBA00049161"/>
    </source>
</evidence>
<dbReference type="InterPro" id="IPR013221">
    <property type="entry name" value="Mur_ligase_cen"/>
</dbReference>
<dbReference type="OrthoDB" id="9809356at2"/>
<evidence type="ECO:0000256" key="6">
    <source>
        <dbReference type="ARBA" id="ARBA00013023"/>
    </source>
</evidence>
<protein>
    <recommendedName>
        <fullName evidence="8">Dihydrofolate synthase/folylpolyglutamate synthase</fullName>
        <ecNumber evidence="6">6.3.2.12</ecNumber>
        <ecNumber evidence="7">6.3.2.17</ecNumber>
    </recommendedName>
    <alternativeName>
        <fullName evidence="15">Tetrahydrofolylpolyglutamate synthase</fullName>
    </alternativeName>
</protein>
<comment type="pathway">
    <text evidence="2">Cofactor biosynthesis; tetrahydrofolate biosynthesis; 7,8-dihydrofolate from 2-amino-4-hydroxy-6-hydroxymethyl-7,8-dihydropteridine diphosphate and 4-aminobenzoate: step 2/2.</text>
</comment>